<dbReference type="Gene3D" id="1.10.530.10">
    <property type="match status" value="1"/>
</dbReference>
<protein>
    <submittedName>
        <fullName evidence="3">Lytic transglycosylase domain-containing protein</fullName>
    </submittedName>
</protein>
<feature type="region of interest" description="Disordered" evidence="1">
    <location>
        <begin position="1"/>
        <end position="58"/>
    </location>
</feature>
<comment type="caution">
    <text evidence="3">The sequence shown here is derived from an EMBL/GenBank/DDBJ whole genome shotgun (WGS) entry which is preliminary data.</text>
</comment>
<reference evidence="3 4" key="2">
    <citation type="submission" date="2019-08" db="EMBL/GenBank/DDBJ databases">
        <title>Amycolatopsis acidicola sp. nov., isolated from peat swamp forest soil.</title>
        <authorList>
            <person name="Srisuk N."/>
        </authorList>
    </citation>
    <scope>NUCLEOTIDE SEQUENCE [LARGE SCALE GENOMIC DNA]</scope>
    <source>
        <strain evidence="3 4">TBRC 6029</strain>
    </source>
</reference>
<dbReference type="InterPro" id="IPR031304">
    <property type="entry name" value="SLT_2"/>
</dbReference>
<reference evidence="3 4" key="1">
    <citation type="submission" date="2019-07" db="EMBL/GenBank/DDBJ databases">
        <authorList>
            <person name="Duangmal K."/>
            <person name="Teo W.F.A."/>
        </authorList>
    </citation>
    <scope>NUCLEOTIDE SEQUENCE [LARGE SCALE GENOMIC DNA]</scope>
    <source>
        <strain evidence="3 4">TBRC 6029</strain>
    </source>
</reference>
<organism evidence="3 4">
    <name type="scientific">Amycolatopsis rhizosphaerae</name>
    <dbReference type="NCBI Taxonomy" id="2053003"/>
    <lineage>
        <taxon>Bacteria</taxon>
        <taxon>Bacillati</taxon>
        <taxon>Actinomycetota</taxon>
        <taxon>Actinomycetes</taxon>
        <taxon>Pseudonocardiales</taxon>
        <taxon>Pseudonocardiaceae</taxon>
        <taxon>Amycolatopsis</taxon>
    </lineage>
</organism>
<name>A0A558AFS0_9PSEU</name>
<dbReference type="AlphaFoldDB" id="A0A558AFS0"/>
<dbReference type="InterPro" id="IPR023346">
    <property type="entry name" value="Lysozyme-like_dom_sf"/>
</dbReference>
<proteinExistence type="predicted"/>
<evidence type="ECO:0000256" key="1">
    <source>
        <dbReference type="SAM" id="MobiDB-lite"/>
    </source>
</evidence>
<dbReference type="Proteomes" id="UP000320011">
    <property type="component" value="Unassembled WGS sequence"/>
</dbReference>
<keyword evidence="4" id="KW-1185">Reference proteome</keyword>
<evidence type="ECO:0000313" key="4">
    <source>
        <dbReference type="Proteomes" id="UP000320011"/>
    </source>
</evidence>
<feature type="region of interest" description="Disordered" evidence="1">
    <location>
        <begin position="261"/>
        <end position="307"/>
    </location>
</feature>
<feature type="domain" description="Transglycosylase SLT" evidence="2">
    <location>
        <begin position="167"/>
        <end position="209"/>
    </location>
</feature>
<dbReference type="GO" id="GO:0009253">
    <property type="term" value="P:peptidoglycan catabolic process"/>
    <property type="evidence" value="ECO:0007669"/>
    <property type="project" value="TreeGrafter"/>
</dbReference>
<dbReference type="GO" id="GO:0008933">
    <property type="term" value="F:peptidoglycan lytic transglycosylase activity"/>
    <property type="evidence" value="ECO:0007669"/>
    <property type="project" value="TreeGrafter"/>
</dbReference>
<evidence type="ECO:0000259" key="2">
    <source>
        <dbReference type="Pfam" id="PF13406"/>
    </source>
</evidence>
<feature type="non-terminal residue" evidence="3">
    <location>
        <position position="307"/>
    </location>
</feature>
<dbReference type="SUPFAM" id="SSF53955">
    <property type="entry name" value="Lysozyme-like"/>
    <property type="match status" value="1"/>
</dbReference>
<feature type="compositionally biased region" description="Pro residues" evidence="1">
    <location>
        <begin position="42"/>
        <end position="56"/>
    </location>
</feature>
<dbReference type="Pfam" id="PF13406">
    <property type="entry name" value="SLT_2"/>
    <property type="match status" value="1"/>
</dbReference>
<dbReference type="CDD" id="cd13399">
    <property type="entry name" value="Slt35-like"/>
    <property type="match status" value="1"/>
</dbReference>
<dbReference type="PANTHER" id="PTHR30163:SF8">
    <property type="entry name" value="LYTIC MUREIN TRANSGLYCOSYLASE"/>
    <property type="match status" value="1"/>
</dbReference>
<evidence type="ECO:0000313" key="3">
    <source>
        <dbReference type="EMBL" id="TVT23066.1"/>
    </source>
</evidence>
<feature type="compositionally biased region" description="Low complexity" evidence="1">
    <location>
        <begin position="276"/>
        <end position="307"/>
    </location>
</feature>
<feature type="compositionally biased region" description="Low complexity" evidence="1">
    <location>
        <begin position="15"/>
        <end position="26"/>
    </location>
</feature>
<dbReference type="PANTHER" id="PTHR30163">
    <property type="entry name" value="MEMBRANE-BOUND LYTIC MUREIN TRANSGLYCOSYLASE B"/>
    <property type="match status" value="1"/>
</dbReference>
<accession>A0A558AFS0</accession>
<sequence>MAGLSLAFGRPPEQAPALGPIAAPAPRSLAEETPARRAHALPPTPAPRENPAPPGAAAPAAVTAVPVSGPLAKVLPGGLPDVAFAAYRSAAATLAGASPRCGLNWSTLAAIGRVESDHGRYGGSRLYSDGTVAPAIRGVVLDGSAGTARIGDTDGGGFDGDPVFDRAVGPMQFIPSTWRVYASDGNGDGRADPDNIFDAALAAARYLCAGGEDLRNPDGLRAAVLRYNHSESYVDMVVALDASYRAGAAPVVVVPVTAQKPPTGAVSPVAVPPAGTPSSPAGTSEPSPATTSTTPTPSTGTPGSSAS</sequence>
<dbReference type="EMBL" id="VJWX01000564">
    <property type="protein sequence ID" value="TVT23066.1"/>
    <property type="molecule type" value="Genomic_DNA"/>
</dbReference>
<dbReference type="InterPro" id="IPR043426">
    <property type="entry name" value="MltB-like"/>
</dbReference>
<dbReference type="OrthoDB" id="9796191at2"/>
<gene>
    <name evidence="3" type="ORF">FNH05_33195</name>
</gene>